<dbReference type="InterPro" id="IPR051332">
    <property type="entry name" value="Fosfomycin_Res_Enzymes"/>
</dbReference>
<proteinExistence type="predicted"/>
<feature type="domain" description="VOC" evidence="1">
    <location>
        <begin position="2"/>
        <end position="128"/>
    </location>
</feature>
<dbReference type="OrthoDB" id="9789012at2"/>
<keyword evidence="3" id="KW-1185">Reference proteome</keyword>
<dbReference type="RefSeq" id="WP_012806306.1">
    <property type="nucleotide sequence ID" value="NC_013192.1"/>
</dbReference>
<sequence>MKINHVAIYVKDLEKTREFYEKYFKAKANEKYHNKNTGLQTYFLSFPDSEVRLEIMSRPELLERNDKIMNEGFIHIAFSVGNKENVDKLTERLVNDGFRCLSGPRTTGDGYYESVVEDCEGNLIEITE</sequence>
<dbReference type="AlphaFoldDB" id="C7NDF1"/>
<evidence type="ECO:0000313" key="3">
    <source>
        <dbReference type="Proteomes" id="UP000001910"/>
    </source>
</evidence>
<accession>C7NDF1</accession>
<name>C7NDF1_LEPBD</name>
<dbReference type="KEGG" id="lba:Lebu_0185"/>
<dbReference type="PROSITE" id="PS51819">
    <property type="entry name" value="VOC"/>
    <property type="match status" value="1"/>
</dbReference>
<dbReference type="Proteomes" id="UP000001910">
    <property type="component" value="Chromosome"/>
</dbReference>
<dbReference type="PANTHER" id="PTHR36113:SF1">
    <property type="entry name" value="GLYOXALASE_BLEOMYCIN RESISTANCE PROTEIN_DIOXYGENASE"/>
    <property type="match status" value="1"/>
</dbReference>
<dbReference type="InterPro" id="IPR004360">
    <property type="entry name" value="Glyas_Fos-R_dOase_dom"/>
</dbReference>
<evidence type="ECO:0000259" key="1">
    <source>
        <dbReference type="PROSITE" id="PS51819"/>
    </source>
</evidence>
<dbReference type="Pfam" id="PF00903">
    <property type="entry name" value="Glyoxalase"/>
    <property type="match status" value="1"/>
</dbReference>
<evidence type="ECO:0000313" key="2">
    <source>
        <dbReference type="EMBL" id="ACV38113.1"/>
    </source>
</evidence>
<organism evidence="2 3">
    <name type="scientific">Leptotrichia buccalis (strain ATCC 14201 / DSM 1135 / JCM 12969 / NCTC 10249 / C-1013-b)</name>
    <dbReference type="NCBI Taxonomy" id="523794"/>
    <lineage>
        <taxon>Bacteria</taxon>
        <taxon>Fusobacteriati</taxon>
        <taxon>Fusobacteriota</taxon>
        <taxon>Fusobacteriia</taxon>
        <taxon>Fusobacteriales</taxon>
        <taxon>Leptotrichiaceae</taxon>
        <taxon>Leptotrichia</taxon>
    </lineage>
</organism>
<dbReference type="PANTHER" id="PTHR36113">
    <property type="entry name" value="LYASE, PUTATIVE-RELATED-RELATED"/>
    <property type="match status" value="1"/>
</dbReference>
<reference evidence="2 3" key="1">
    <citation type="journal article" date="2009" name="Stand. Genomic Sci.">
        <title>Complete genome sequence of Leptotrichia buccalis type strain (C-1013-b).</title>
        <authorList>
            <person name="Ivanova N."/>
            <person name="Gronow S."/>
            <person name="Lapidus A."/>
            <person name="Copeland A."/>
            <person name="Glavina Del Rio T."/>
            <person name="Nolan M."/>
            <person name="Lucas S."/>
            <person name="Chen F."/>
            <person name="Tice H."/>
            <person name="Cheng J.F."/>
            <person name="Saunders E."/>
            <person name="Bruce D."/>
            <person name="Goodwin L."/>
            <person name="Brettin T."/>
            <person name="Detter J.C."/>
            <person name="Han C."/>
            <person name="Pitluck S."/>
            <person name="Mikhailova N."/>
            <person name="Pati A."/>
            <person name="Mavrommatis K."/>
            <person name="Chen A."/>
            <person name="Palaniappan K."/>
            <person name="Land M."/>
            <person name="Hauser L."/>
            <person name="Chang Y.J."/>
            <person name="Jeffries C.D."/>
            <person name="Chain P."/>
            <person name="Rohde C."/>
            <person name="Goker M."/>
            <person name="Bristow J."/>
            <person name="Eisen J.A."/>
            <person name="Markowitz V."/>
            <person name="Hugenholtz P."/>
            <person name="Kyrpides N.C."/>
            <person name="Klenk H.P."/>
        </authorList>
    </citation>
    <scope>NUCLEOTIDE SEQUENCE [LARGE SCALE GENOMIC DNA]</scope>
    <source>
        <strain evidence="3">ATCC 14201 / DSM 1135 / JCM 12969 / NCTC 10249 / C-1013-b</strain>
    </source>
</reference>
<dbReference type="HOGENOM" id="CLU_046006_16_0_0"/>
<dbReference type="SUPFAM" id="SSF54593">
    <property type="entry name" value="Glyoxalase/Bleomycin resistance protein/Dihydroxybiphenyl dioxygenase"/>
    <property type="match status" value="1"/>
</dbReference>
<protein>
    <submittedName>
        <fullName evidence="2">Glyoxalase/bleomycin resistance protein/dioxygenase</fullName>
    </submittedName>
</protein>
<gene>
    <name evidence="2" type="ordered locus">Lebu_0185</name>
</gene>
<dbReference type="STRING" id="523794.Lebu_0185"/>
<dbReference type="InterPro" id="IPR029068">
    <property type="entry name" value="Glyas_Bleomycin-R_OHBP_Dase"/>
</dbReference>
<dbReference type="InterPro" id="IPR037523">
    <property type="entry name" value="VOC_core"/>
</dbReference>
<dbReference type="eggNOG" id="COG0346">
    <property type="taxonomic scope" value="Bacteria"/>
</dbReference>
<dbReference type="EMBL" id="CP001685">
    <property type="protein sequence ID" value="ACV38113.1"/>
    <property type="molecule type" value="Genomic_DNA"/>
</dbReference>
<dbReference type="GO" id="GO:0051213">
    <property type="term" value="F:dioxygenase activity"/>
    <property type="evidence" value="ECO:0007669"/>
    <property type="project" value="UniProtKB-KW"/>
</dbReference>
<dbReference type="Gene3D" id="3.10.180.10">
    <property type="entry name" value="2,3-Dihydroxybiphenyl 1,2-Dioxygenase, domain 1"/>
    <property type="match status" value="1"/>
</dbReference>